<dbReference type="GO" id="GO:0003700">
    <property type="term" value="F:DNA-binding transcription factor activity"/>
    <property type="evidence" value="ECO:0007669"/>
    <property type="project" value="InterPro"/>
</dbReference>
<sequence length="462" mass="51960">MLQIDRTRKKPYYVQIYEYYRKEIEQQHMAGGTKLESVRELAQAVGVSKMIVEKAYYQLASEGYILRRHKARYEVALLDKRGQAALPPQQPAKRLQAEWQYDFGSGAMDLNCFPLDTWRKHMNRVLSSPELLSSCQDEQGVWTLRDVLSHYAYAERGVRASAENIIVGAGTAPLLAILTQLLRDDHASVAVEDPGFRLGREIFRSSGYGIVPLTLHQGDFDLSPLQASKARLAYISPAHQFPTGSVMPVGLRYQLLRWAEARSGLIIEDDYDSELRYYGRPVPALQSLDSGGHVIYMGALSKVLPFFLRLSYMVLPPQLMARYNERRSLFRQSASVAEQCALAAYIRKGDLTRQIRRLRKEYQDKGGLMRRLLQAAFGSSLHVGKIVSGVYCHVSLRSDCTEEELLRRAAAKGCRVLALAPFYETKEEGEKCQFLLSFSKIPGADLPAAVAALKAAWLGEGD</sequence>
<dbReference type="InterPro" id="IPR036390">
    <property type="entry name" value="WH_DNA-bd_sf"/>
</dbReference>
<dbReference type="InterPro" id="IPR000524">
    <property type="entry name" value="Tscrpt_reg_HTH_GntR"/>
</dbReference>
<organism evidence="7 8">
    <name type="scientific">Megasphaera vaginalis</name>
    <name type="common">ex Srinivasan et al. 2021</name>
    <dbReference type="NCBI Taxonomy" id="1111454"/>
    <lineage>
        <taxon>Bacteria</taxon>
        <taxon>Bacillati</taxon>
        <taxon>Bacillota</taxon>
        <taxon>Negativicutes</taxon>
        <taxon>Veillonellales</taxon>
        <taxon>Veillonellaceae</taxon>
        <taxon>Megasphaera</taxon>
    </lineage>
</organism>
<keyword evidence="2" id="KW-0663">Pyridoxal phosphate</keyword>
<dbReference type="InterPro" id="IPR015421">
    <property type="entry name" value="PyrdxlP-dep_Trfase_major"/>
</dbReference>
<reference evidence="7 8" key="1">
    <citation type="submission" date="2013-09" db="EMBL/GenBank/DDBJ databases">
        <authorList>
            <person name="Durkin A.S."/>
            <person name="Haft D.R."/>
            <person name="McCorrison J."/>
            <person name="Torralba M."/>
            <person name="Gillis M."/>
            <person name="Haft D.H."/>
            <person name="Methe B."/>
            <person name="Sutton G."/>
            <person name="Nelson K.E."/>
        </authorList>
    </citation>
    <scope>NUCLEOTIDE SEQUENCE [LARGE SCALE GENOMIC DNA]</scope>
    <source>
        <strain evidence="7 8">BV3C16-1</strain>
    </source>
</reference>
<feature type="domain" description="HTH gntR-type" evidence="6">
    <location>
        <begin position="10"/>
        <end position="78"/>
    </location>
</feature>
<evidence type="ECO:0000256" key="2">
    <source>
        <dbReference type="ARBA" id="ARBA00022898"/>
    </source>
</evidence>
<dbReference type="Pfam" id="PF00392">
    <property type="entry name" value="GntR"/>
    <property type="match status" value="1"/>
</dbReference>
<dbReference type="EMBL" id="AWXA01000037">
    <property type="protein sequence ID" value="ERT59176.1"/>
    <property type="molecule type" value="Genomic_DNA"/>
</dbReference>
<keyword evidence="3" id="KW-0805">Transcription regulation</keyword>
<dbReference type="AlphaFoldDB" id="U7UIR2"/>
<evidence type="ECO:0000259" key="6">
    <source>
        <dbReference type="PROSITE" id="PS50949"/>
    </source>
</evidence>
<dbReference type="SUPFAM" id="SSF53383">
    <property type="entry name" value="PLP-dependent transferases"/>
    <property type="match status" value="1"/>
</dbReference>
<dbReference type="SMART" id="SM00345">
    <property type="entry name" value="HTH_GNTR"/>
    <property type="match status" value="1"/>
</dbReference>
<dbReference type="InterPro" id="IPR051446">
    <property type="entry name" value="HTH_trans_reg/aminotransferase"/>
</dbReference>
<accession>U7UIR2</accession>
<proteinExistence type="inferred from homology"/>
<dbReference type="SUPFAM" id="SSF46785">
    <property type="entry name" value="Winged helix' DNA-binding domain"/>
    <property type="match status" value="1"/>
</dbReference>
<gene>
    <name evidence="7" type="ORF">HMPREF1250_1468</name>
</gene>
<dbReference type="Proteomes" id="UP000017090">
    <property type="component" value="Unassembled WGS sequence"/>
</dbReference>
<dbReference type="InterPro" id="IPR015424">
    <property type="entry name" value="PyrdxlP-dep_Trfase"/>
</dbReference>
<evidence type="ECO:0000313" key="8">
    <source>
        <dbReference type="Proteomes" id="UP000017090"/>
    </source>
</evidence>
<protein>
    <submittedName>
        <fullName evidence="7">Transcriptional regulator, GntR family</fullName>
    </submittedName>
</protein>
<dbReference type="Gene3D" id="1.10.10.10">
    <property type="entry name" value="Winged helix-like DNA-binding domain superfamily/Winged helix DNA-binding domain"/>
    <property type="match status" value="1"/>
</dbReference>
<dbReference type="CDD" id="cd00609">
    <property type="entry name" value="AAT_like"/>
    <property type="match status" value="1"/>
</dbReference>
<dbReference type="GO" id="GO:0003677">
    <property type="term" value="F:DNA binding"/>
    <property type="evidence" value="ECO:0007669"/>
    <property type="project" value="UniProtKB-KW"/>
</dbReference>
<dbReference type="Gene3D" id="3.40.640.10">
    <property type="entry name" value="Type I PLP-dependent aspartate aminotransferase-like (Major domain)"/>
    <property type="match status" value="1"/>
</dbReference>
<comment type="caution">
    <text evidence="7">The sequence shown here is derived from an EMBL/GenBank/DDBJ whole genome shotgun (WGS) entry which is preliminary data.</text>
</comment>
<dbReference type="STRING" id="1111454.HMPREF1250_1468"/>
<dbReference type="OrthoDB" id="9808770at2"/>
<keyword evidence="5" id="KW-0804">Transcription</keyword>
<dbReference type="PROSITE" id="PS50949">
    <property type="entry name" value="HTH_GNTR"/>
    <property type="match status" value="1"/>
</dbReference>
<comment type="similarity">
    <text evidence="1">In the C-terminal section; belongs to the class-I pyridoxal-phosphate-dependent aminotransferase family.</text>
</comment>
<keyword evidence="4" id="KW-0238">DNA-binding</keyword>
<evidence type="ECO:0000313" key="7">
    <source>
        <dbReference type="EMBL" id="ERT59176.1"/>
    </source>
</evidence>
<evidence type="ECO:0000256" key="4">
    <source>
        <dbReference type="ARBA" id="ARBA00023125"/>
    </source>
</evidence>
<dbReference type="PANTHER" id="PTHR46577:SF1">
    <property type="entry name" value="HTH-TYPE TRANSCRIPTIONAL REGULATORY PROTEIN GABR"/>
    <property type="match status" value="1"/>
</dbReference>
<dbReference type="PATRIC" id="fig|1111454.3.peg.1388"/>
<dbReference type="CDD" id="cd07377">
    <property type="entry name" value="WHTH_GntR"/>
    <property type="match status" value="1"/>
</dbReference>
<name>U7UIR2_9FIRM</name>
<keyword evidence="8" id="KW-1185">Reference proteome</keyword>
<dbReference type="PANTHER" id="PTHR46577">
    <property type="entry name" value="HTH-TYPE TRANSCRIPTIONAL REGULATORY PROTEIN GABR"/>
    <property type="match status" value="1"/>
</dbReference>
<dbReference type="eggNOG" id="COG1167">
    <property type="taxonomic scope" value="Bacteria"/>
</dbReference>
<evidence type="ECO:0000256" key="3">
    <source>
        <dbReference type="ARBA" id="ARBA00023015"/>
    </source>
</evidence>
<evidence type="ECO:0000256" key="5">
    <source>
        <dbReference type="ARBA" id="ARBA00023163"/>
    </source>
</evidence>
<dbReference type="InterPro" id="IPR036388">
    <property type="entry name" value="WH-like_DNA-bd_sf"/>
</dbReference>
<evidence type="ECO:0000256" key="1">
    <source>
        <dbReference type="ARBA" id="ARBA00005384"/>
    </source>
</evidence>
<dbReference type="RefSeq" id="WP_023053803.1">
    <property type="nucleotide sequence ID" value="NZ_AWXA01000037.1"/>
</dbReference>